<gene>
    <name evidence="1" type="ORF">FSC09_15850</name>
</gene>
<organism evidence="1 2">
    <name type="scientific">Acinetobacter indicus</name>
    <dbReference type="NCBI Taxonomy" id="756892"/>
    <lineage>
        <taxon>Bacteria</taxon>
        <taxon>Pseudomonadati</taxon>
        <taxon>Pseudomonadota</taxon>
        <taxon>Gammaproteobacteria</taxon>
        <taxon>Moraxellales</taxon>
        <taxon>Moraxellaceae</taxon>
        <taxon>Acinetobacter</taxon>
    </lineage>
</organism>
<evidence type="ECO:0000313" key="1">
    <source>
        <dbReference type="EMBL" id="QIC71862.1"/>
    </source>
</evidence>
<dbReference type="AlphaFoldDB" id="A0A6C0Y7L1"/>
<sequence>MFSLSTHHSDDCTYSYENLLAVIPNFSPENINKLADFIKENYELSEDQLLELLDYQNYAYNGVVLKDLKGYTYRLIIQTVKCIGA</sequence>
<evidence type="ECO:0000313" key="2">
    <source>
        <dbReference type="Proteomes" id="UP000503440"/>
    </source>
</evidence>
<dbReference type="RefSeq" id="WP_163146521.1">
    <property type="nucleotide sequence ID" value="NZ_CP044456.1"/>
</dbReference>
<proteinExistence type="predicted"/>
<dbReference type="Proteomes" id="UP000503440">
    <property type="component" value="Plasmid pB18-1"/>
</dbReference>
<keyword evidence="1" id="KW-0614">Plasmid</keyword>
<reference evidence="1 2" key="1">
    <citation type="submission" date="2019-09" db="EMBL/GenBank/DDBJ databases">
        <title>Non-baumannii Acinetobacter spp. carrying blaNDM-1 isolated in China.</title>
        <authorList>
            <person name="Cui C."/>
            <person name="Chen C."/>
            <person name="Sun J."/>
            <person name="Liu Y."/>
        </authorList>
    </citation>
    <scope>NUCLEOTIDE SEQUENCE [LARGE SCALE GENOMIC DNA]</scope>
    <source>
        <strain evidence="1 2">B18</strain>
        <plasmid evidence="2">pb18-1</plasmid>
    </source>
</reference>
<accession>A0A6C0Y7L1</accession>
<protein>
    <submittedName>
        <fullName evidence="1">Uncharacterized protein</fullName>
    </submittedName>
</protein>
<dbReference type="EMBL" id="CP044456">
    <property type="protein sequence ID" value="QIC71862.1"/>
    <property type="molecule type" value="Genomic_DNA"/>
</dbReference>
<name>A0A6C0Y7L1_9GAMM</name>
<geneLocation type="plasmid" evidence="2">
    <name>pb18-1</name>
</geneLocation>